<sequence length="25" mass="2899">MAHGKGLRMEPQKMPKKSGRKMRSK</sequence>
<evidence type="ECO:0000313" key="2">
    <source>
        <dbReference type="EMBL" id="JAE31673.1"/>
    </source>
</evidence>
<feature type="compositionally biased region" description="Basic residues" evidence="1">
    <location>
        <begin position="14"/>
        <end position="25"/>
    </location>
</feature>
<reference evidence="2" key="1">
    <citation type="submission" date="2014-09" db="EMBL/GenBank/DDBJ databases">
        <authorList>
            <person name="Magalhaes I.L.F."/>
            <person name="Oliveira U."/>
            <person name="Santos F.R."/>
            <person name="Vidigal T.H.D.A."/>
            <person name="Brescovit A.D."/>
            <person name="Santos A.J."/>
        </authorList>
    </citation>
    <scope>NUCLEOTIDE SEQUENCE</scope>
    <source>
        <tissue evidence="2">Shoot tissue taken approximately 20 cm above the soil surface</tissue>
    </source>
</reference>
<accession>A0A0A9HFJ7</accession>
<dbReference type="AlphaFoldDB" id="A0A0A9HFJ7"/>
<feature type="region of interest" description="Disordered" evidence="1">
    <location>
        <begin position="1"/>
        <end position="25"/>
    </location>
</feature>
<dbReference type="EMBL" id="GBRH01166223">
    <property type="protein sequence ID" value="JAE31673.1"/>
    <property type="molecule type" value="Transcribed_RNA"/>
</dbReference>
<protein>
    <submittedName>
        <fullName evidence="2">Uncharacterized protein</fullName>
    </submittedName>
</protein>
<evidence type="ECO:0000256" key="1">
    <source>
        <dbReference type="SAM" id="MobiDB-lite"/>
    </source>
</evidence>
<proteinExistence type="predicted"/>
<name>A0A0A9HFJ7_ARUDO</name>
<reference evidence="2" key="2">
    <citation type="journal article" date="2015" name="Data Brief">
        <title>Shoot transcriptome of the giant reed, Arundo donax.</title>
        <authorList>
            <person name="Barrero R.A."/>
            <person name="Guerrero F.D."/>
            <person name="Moolhuijzen P."/>
            <person name="Goolsby J.A."/>
            <person name="Tidwell J."/>
            <person name="Bellgard S.E."/>
            <person name="Bellgard M.I."/>
        </authorList>
    </citation>
    <scope>NUCLEOTIDE SEQUENCE</scope>
    <source>
        <tissue evidence="2">Shoot tissue taken approximately 20 cm above the soil surface</tissue>
    </source>
</reference>
<organism evidence="2">
    <name type="scientific">Arundo donax</name>
    <name type="common">Giant reed</name>
    <name type="synonym">Donax arundinaceus</name>
    <dbReference type="NCBI Taxonomy" id="35708"/>
    <lineage>
        <taxon>Eukaryota</taxon>
        <taxon>Viridiplantae</taxon>
        <taxon>Streptophyta</taxon>
        <taxon>Embryophyta</taxon>
        <taxon>Tracheophyta</taxon>
        <taxon>Spermatophyta</taxon>
        <taxon>Magnoliopsida</taxon>
        <taxon>Liliopsida</taxon>
        <taxon>Poales</taxon>
        <taxon>Poaceae</taxon>
        <taxon>PACMAD clade</taxon>
        <taxon>Arundinoideae</taxon>
        <taxon>Arundineae</taxon>
        <taxon>Arundo</taxon>
    </lineage>
</organism>